<sequence length="62" mass="7114">MNEHDVSHAVPSTEFLKWQQQLSDCQRANQQQDHLIFRLVQAPNAPPAQVMTVHCPLQNHIS</sequence>
<dbReference type="RefSeq" id="WP_139516942.1">
    <property type="nucleotide sequence ID" value="NZ_CP040896.1"/>
</dbReference>
<gene>
    <name evidence="1" type="ORF">FHG12_17440</name>
</gene>
<accession>A0A5B8A365</accession>
<proteinExistence type="predicted"/>
<dbReference type="AlphaFoldDB" id="A0A5B8A365"/>
<dbReference type="EMBL" id="CP040896">
    <property type="protein sequence ID" value="QDA61768.1"/>
    <property type="molecule type" value="Genomic_DNA"/>
</dbReference>
<keyword evidence="2" id="KW-1185">Reference proteome</keyword>
<reference evidence="1 2" key="1">
    <citation type="submission" date="2019-06" db="EMBL/GenBank/DDBJ databases">
        <authorList>
            <person name="Srinivasan S."/>
        </authorList>
    </citation>
    <scope>NUCLEOTIDE SEQUENCE [LARGE SCALE GENOMIC DNA]</scope>
    <source>
        <strain evidence="1 2">17J68-5</strain>
    </source>
</reference>
<organism evidence="1 2">
    <name type="scientific">Hymenobacter jejuensis</name>
    <dbReference type="NCBI Taxonomy" id="2502781"/>
    <lineage>
        <taxon>Bacteria</taxon>
        <taxon>Pseudomonadati</taxon>
        <taxon>Bacteroidota</taxon>
        <taxon>Cytophagia</taxon>
        <taxon>Cytophagales</taxon>
        <taxon>Hymenobacteraceae</taxon>
        <taxon>Hymenobacter</taxon>
    </lineage>
</organism>
<dbReference type="KEGG" id="hyj:FHG12_17440"/>
<dbReference type="Proteomes" id="UP000305398">
    <property type="component" value="Chromosome"/>
</dbReference>
<dbReference type="OrthoDB" id="962467at2"/>
<evidence type="ECO:0000313" key="1">
    <source>
        <dbReference type="EMBL" id="QDA61768.1"/>
    </source>
</evidence>
<name>A0A5B8A365_9BACT</name>
<evidence type="ECO:0000313" key="2">
    <source>
        <dbReference type="Proteomes" id="UP000305398"/>
    </source>
</evidence>
<protein>
    <submittedName>
        <fullName evidence="1">Uncharacterized protein</fullName>
    </submittedName>
</protein>